<protein>
    <submittedName>
        <fullName evidence="1">Uncharacterized protein</fullName>
    </submittedName>
</protein>
<reference evidence="1 2" key="1">
    <citation type="submission" date="2020-02" db="EMBL/GenBank/DDBJ databases">
        <authorList>
            <person name="Ma Q."/>
            <person name="Huang Y."/>
            <person name="Song X."/>
            <person name="Pei D."/>
        </authorList>
    </citation>
    <scope>NUCLEOTIDE SEQUENCE [LARGE SCALE GENOMIC DNA]</scope>
    <source>
        <strain evidence="1">Sxm20200214</strain>
        <tissue evidence="1">Leaf</tissue>
    </source>
</reference>
<accession>A0A8X7VXA7</accession>
<sequence>MALSIFRSCVNSRLTIGVSRQLVVSESKVTCRERQAPGAEFLMTIASKIRAFSSLTTRRKRTTFNTLNPPVTEAFKLGSSIFSLEMIDDEKNHGSMLCHMDGTTVRSNIIVSHDKYKDDNFLQVL</sequence>
<dbReference type="EMBL" id="JAAMPC010000003">
    <property type="protein sequence ID" value="KAG2319476.1"/>
    <property type="molecule type" value="Genomic_DNA"/>
</dbReference>
<gene>
    <name evidence="1" type="ORF">Bca52824_012689</name>
</gene>
<dbReference type="Proteomes" id="UP000886595">
    <property type="component" value="Unassembled WGS sequence"/>
</dbReference>
<name>A0A8X7VXA7_BRACI</name>
<comment type="caution">
    <text evidence="1">The sequence shown here is derived from an EMBL/GenBank/DDBJ whole genome shotgun (WGS) entry which is preliminary data.</text>
</comment>
<evidence type="ECO:0000313" key="1">
    <source>
        <dbReference type="EMBL" id="KAG2319476.1"/>
    </source>
</evidence>
<evidence type="ECO:0000313" key="2">
    <source>
        <dbReference type="Proteomes" id="UP000886595"/>
    </source>
</evidence>
<organism evidence="1 2">
    <name type="scientific">Brassica carinata</name>
    <name type="common">Ethiopian mustard</name>
    <name type="synonym">Abyssinian cabbage</name>
    <dbReference type="NCBI Taxonomy" id="52824"/>
    <lineage>
        <taxon>Eukaryota</taxon>
        <taxon>Viridiplantae</taxon>
        <taxon>Streptophyta</taxon>
        <taxon>Embryophyta</taxon>
        <taxon>Tracheophyta</taxon>
        <taxon>Spermatophyta</taxon>
        <taxon>Magnoliopsida</taxon>
        <taxon>eudicotyledons</taxon>
        <taxon>Gunneridae</taxon>
        <taxon>Pentapetalae</taxon>
        <taxon>rosids</taxon>
        <taxon>malvids</taxon>
        <taxon>Brassicales</taxon>
        <taxon>Brassicaceae</taxon>
        <taxon>Brassiceae</taxon>
        <taxon>Brassica</taxon>
    </lineage>
</organism>
<dbReference type="AlphaFoldDB" id="A0A8X7VXA7"/>
<proteinExistence type="predicted"/>
<keyword evidence="2" id="KW-1185">Reference proteome</keyword>